<comment type="caution">
    <text evidence="2">The sequence shown here is derived from an EMBL/GenBank/DDBJ whole genome shotgun (WGS) entry which is preliminary data.</text>
</comment>
<evidence type="ECO:0000256" key="1">
    <source>
        <dbReference type="SAM" id="SignalP"/>
    </source>
</evidence>
<proteinExistence type="predicted"/>
<dbReference type="EMBL" id="PGVA01000041">
    <property type="protein sequence ID" value="PLR81025.1"/>
    <property type="molecule type" value="Genomic_DNA"/>
</dbReference>
<evidence type="ECO:0008006" key="6">
    <source>
        <dbReference type="Google" id="ProtNLM"/>
    </source>
</evidence>
<dbReference type="OrthoDB" id="529831at2"/>
<feature type="chain" id="PRO_5039540433" description="DUF3888 domain-containing protein" evidence="1">
    <location>
        <begin position="20"/>
        <end position="274"/>
    </location>
</feature>
<dbReference type="AlphaFoldDB" id="A0A2N5GIZ0"/>
<accession>A0A2N5GIZ0</accession>
<dbReference type="EMBL" id="PGVD01000019">
    <property type="protein sequence ID" value="PLR99040.1"/>
    <property type="molecule type" value="Genomic_DNA"/>
</dbReference>
<gene>
    <name evidence="2" type="ORF">CU635_16050</name>
    <name evidence="3" type="ORF">CVD25_06900</name>
</gene>
<keyword evidence="5" id="KW-1185">Reference proteome</keyword>
<sequence length="274" mass="31464">MKKLTLAIALLLIWTFANTADSMAKKDERVQMLQWEEVNKLIPKFSTFRVEDLETGKRFTVQRRAGSSHADVQPISKKHTKTMKKIYSGKWSWKRRAIIVEHKGKRIAASMHGMPHGAGAITNNFPGHFCIHFFGSTTHRTDHMDLSHKLMVFKAAGQLEGYLAAASPLELINAYIAGFKEEDEKILNCIILEKRNYTPVFKKVENVNISQISVPAVNELQTDLFVSVPVEIEWYLREEGRVKFEGNINLIRYSPDGPWKVDSEKFLEENRFIE</sequence>
<dbReference type="Proteomes" id="UP000235114">
    <property type="component" value="Unassembled WGS sequence"/>
</dbReference>
<dbReference type="RefSeq" id="WP_101578398.1">
    <property type="nucleotide sequence ID" value="NZ_PGVA01000041.1"/>
</dbReference>
<name>A0A2N5GIZ0_9BACI</name>
<evidence type="ECO:0000313" key="2">
    <source>
        <dbReference type="EMBL" id="PLR81025.1"/>
    </source>
</evidence>
<feature type="signal peptide" evidence="1">
    <location>
        <begin position="1"/>
        <end position="19"/>
    </location>
</feature>
<evidence type="ECO:0000313" key="3">
    <source>
        <dbReference type="EMBL" id="PLR99040.1"/>
    </source>
</evidence>
<evidence type="ECO:0000313" key="4">
    <source>
        <dbReference type="Proteomes" id="UP000234951"/>
    </source>
</evidence>
<keyword evidence="1" id="KW-0732">Signal</keyword>
<protein>
    <recommendedName>
        <fullName evidence="6">DUF3888 domain-containing protein</fullName>
    </recommendedName>
</protein>
<organism evidence="2 4">
    <name type="scientific">Bacillus canaveralius</name>
    <dbReference type="NCBI Taxonomy" id="1403243"/>
    <lineage>
        <taxon>Bacteria</taxon>
        <taxon>Bacillati</taxon>
        <taxon>Bacillota</taxon>
        <taxon>Bacilli</taxon>
        <taxon>Bacillales</taxon>
        <taxon>Bacillaceae</taxon>
        <taxon>Bacillus</taxon>
    </lineage>
</organism>
<reference evidence="2 4" key="1">
    <citation type="submission" date="2017-11" db="EMBL/GenBank/DDBJ databases">
        <title>Comparitive Functional Genomics of Dry Heat Resistant strains isolated from the Viking Spacecraft.</title>
        <authorList>
            <person name="Seuylemezian A."/>
            <person name="Cooper K."/>
            <person name="Vaishampayan P."/>
        </authorList>
    </citation>
    <scope>NUCLEOTIDE SEQUENCE [LARGE SCALE GENOMIC DNA]</scope>
    <source>
        <strain evidence="2 4">M4.6</strain>
    </source>
</reference>
<reference evidence="3 5" key="2">
    <citation type="submission" date="2017-12" db="EMBL/GenBank/DDBJ databases">
        <title>Comparative Functional Genomics of Dry Heat Resistant strains isolated from the Viking Spacecraft.</title>
        <authorList>
            <person name="Seuylemezian A."/>
            <person name="Cooper K."/>
            <person name="Vaishampayan P."/>
        </authorList>
    </citation>
    <scope>NUCLEOTIDE SEQUENCE [LARGE SCALE GENOMIC DNA]</scope>
    <source>
        <strain evidence="3 5">ATCC 29669</strain>
    </source>
</reference>
<evidence type="ECO:0000313" key="5">
    <source>
        <dbReference type="Proteomes" id="UP000235114"/>
    </source>
</evidence>
<dbReference type="Proteomes" id="UP000234951">
    <property type="component" value="Unassembled WGS sequence"/>
</dbReference>